<keyword evidence="2" id="KW-1185">Reference proteome</keyword>
<sequence length="58" mass="6795">TKSLLASDVVQDEMHCLSRTPRSYLVNSYSDVKEVNESRRETYEATWLDLVMETRPED</sequence>
<proteinExistence type="predicted"/>
<accession>A0A8J4X7F5</accession>
<reference evidence="1" key="1">
    <citation type="submission" date="2020-07" db="EMBL/GenBank/DDBJ databases">
        <title>Clarias magur genome sequencing, assembly and annotation.</title>
        <authorList>
            <person name="Kushwaha B."/>
            <person name="Kumar R."/>
            <person name="Das P."/>
            <person name="Joshi C.G."/>
            <person name="Kumar D."/>
            <person name="Nagpure N.S."/>
            <person name="Pandey M."/>
            <person name="Agarwal S."/>
            <person name="Srivastava S."/>
            <person name="Singh M."/>
            <person name="Sahoo L."/>
            <person name="Jayasankar P."/>
            <person name="Meher P.K."/>
            <person name="Koringa P.G."/>
            <person name="Iquebal M.A."/>
            <person name="Das S.P."/>
            <person name="Bit A."/>
            <person name="Patnaik S."/>
            <person name="Patel N."/>
            <person name="Shah T.M."/>
            <person name="Hinsu A."/>
            <person name="Jena J.K."/>
        </authorList>
    </citation>
    <scope>NUCLEOTIDE SEQUENCE</scope>
    <source>
        <strain evidence="1">CIFAMagur01</strain>
        <tissue evidence="1">Testis</tissue>
    </source>
</reference>
<dbReference type="InterPro" id="IPR023111">
    <property type="entry name" value="Titin-like_dom_sf"/>
</dbReference>
<dbReference type="Gene3D" id="2.20.160.10">
    <property type="entry name" value="titin domain like"/>
    <property type="match status" value="1"/>
</dbReference>
<dbReference type="EMBL" id="QNUK01000024">
    <property type="protein sequence ID" value="KAF5907187.1"/>
    <property type="molecule type" value="Genomic_DNA"/>
</dbReference>
<comment type="caution">
    <text evidence="1">The sequence shown here is derived from an EMBL/GenBank/DDBJ whole genome shotgun (WGS) entry which is preliminary data.</text>
</comment>
<evidence type="ECO:0000313" key="1">
    <source>
        <dbReference type="EMBL" id="KAF5907187.1"/>
    </source>
</evidence>
<feature type="non-terminal residue" evidence="1">
    <location>
        <position position="58"/>
    </location>
</feature>
<dbReference type="OrthoDB" id="9949665at2759"/>
<evidence type="ECO:0000313" key="2">
    <source>
        <dbReference type="Proteomes" id="UP000727407"/>
    </source>
</evidence>
<dbReference type="AlphaFoldDB" id="A0A8J4X7F5"/>
<dbReference type="Proteomes" id="UP000727407">
    <property type="component" value="Unassembled WGS sequence"/>
</dbReference>
<feature type="non-terminal residue" evidence="1">
    <location>
        <position position="1"/>
    </location>
</feature>
<gene>
    <name evidence="1" type="ORF">DAT39_003054</name>
</gene>
<organism evidence="1 2">
    <name type="scientific">Clarias magur</name>
    <name type="common">Asian catfish</name>
    <name type="synonym">Macropteronotus magur</name>
    <dbReference type="NCBI Taxonomy" id="1594786"/>
    <lineage>
        <taxon>Eukaryota</taxon>
        <taxon>Metazoa</taxon>
        <taxon>Chordata</taxon>
        <taxon>Craniata</taxon>
        <taxon>Vertebrata</taxon>
        <taxon>Euteleostomi</taxon>
        <taxon>Actinopterygii</taxon>
        <taxon>Neopterygii</taxon>
        <taxon>Teleostei</taxon>
        <taxon>Ostariophysi</taxon>
        <taxon>Siluriformes</taxon>
        <taxon>Clariidae</taxon>
        <taxon>Clarias</taxon>
    </lineage>
</organism>
<name>A0A8J4X7F5_CLAMG</name>
<protein>
    <submittedName>
        <fullName evidence="1">Telethonin-like</fullName>
    </submittedName>
</protein>